<evidence type="ECO:0000256" key="1">
    <source>
        <dbReference type="ARBA" id="ARBA00006950"/>
    </source>
</evidence>
<dbReference type="CDD" id="cd01055">
    <property type="entry name" value="Nonheme_Ferritin"/>
    <property type="match status" value="1"/>
</dbReference>
<dbReference type="PANTHER" id="PTHR11431:SF127">
    <property type="entry name" value="BACTERIAL NON-HEME FERRITIN"/>
    <property type="match status" value="1"/>
</dbReference>
<dbReference type="Gene3D" id="1.20.1260.10">
    <property type="match status" value="1"/>
</dbReference>
<keyword evidence="2 8" id="KW-0409">Iron storage</keyword>
<feature type="binding site" evidence="7">
    <location>
        <position position="66"/>
    </location>
    <ligand>
        <name>Fe cation</name>
        <dbReference type="ChEBI" id="CHEBI:24875"/>
        <label>1</label>
    </ligand>
</feature>
<dbReference type="Pfam" id="PF00210">
    <property type="entry name" value="Ferritin"/>
    <property type="match status" value="1"/>
</dbReference>
<evidence type="ECO:0000313" key="10">
    <source>
        <dbReference type="EMBL" id="SQH72238.1"/>
    </source>
</evidence>
<gene>
    <name evidence="10" type="primary">ftnA</name>
    <name evidence="10" type="ORF">NCTC12858_00044</name>
</gene>
<dbReference type="GO" id="GO:0006826">
    <property type="term" value="P:iron ion transport"/>
    <property type="evidence" value="ECO:0007669"/>
    <property type="project" value="InterPro"/>
</dbReference>
<dbReference type="AlphaFoldDB" id="A0A2X4PLB4"/>
<evidence type="ECO:0000256" key="3">
    <source>
        <dbReference type="ARBA" id="ARBA00022723"/>
    </source>
</evidence>
<dbReference type="InterPro" id="IPR008331">
    <property type="entry name" value="Ferritin_DPS_dom"/>
</dbReference>
<feature type="domain" description="Ferritin-like diiron" evidence="9">
    <location>
        <begin position="13"/>
        <end position="158"/>
    </location>
</feature>
<dbReference type="GO" id="GO:0004322">
    <property type="term" value="F:ferroxidase activity"/>
    <property type="evidence" value="ECO:0007669"/>
    <property type="project" value="TreeGrafter"/>
</dbReference>
<keyword evidence="5 7" id="KW-0408">Iron</keyword>
<keyword evidence="11" id="KW-1185">Reference proteome</keyword>
<dbReference type="GO" id="GO:0006879">
    <property type="term" value="P:intracellular iron ion homeostasis"/>
    <property type="evidence" value="ECO:0007669"/>
    <property type="project" value="UniProtKB-KW"/>
</dbReference>
<dbReference type="GO" id="GO:0042802">
    <property type="term" value="F:identical protein binding"/>
    <property type="evidence" value="ECO:0007669"/>
    <property type="project" value="UniProtKB-ARBA"/>
</dbReference>
<dbReference type="SUPFAM" id="SSF47240">
    <property type="entry name" value="Ferritin-like"/>
    <property type="match status" value="1"/>
</dbReference>
<keyword evidence="4 10" id="KW-0560">Oxidoreductase</keyword>
<reference evidence="10 11" key="1">
    <citation type="submission" date="2018-06" db="EMBL/GenBank/DDBJ databases">
        <authorList>
            <consortium name="Pathogen Informatics"/>
            <person name="Doyle S."/>
        </authorList>
    </citation>
    <scope>NUCLEOTIDE SEQUENCE [LARGE SCALE GENOMIC DNA]</scope>
    <source>
        <strain evidence="10 11">NCTC12858</strain>
    </source>
</reference>
<dbReference type="PROSITE" id="PS50905">
    <property type="entry name" value="FERRITIN_LIKE"/>
    <property type="match status" value="1"/>
</dbReference>
<organism evidence="10 11">
    <name type="scientific">Porphyromonas crevioricanis</name>
    <dbReference type="NCBI Taxonomy" id="393921"/>
    <lineage>
        <taxon>Bacteria</taxon>
        <taxon>Pseudomonadati</taxon>
        <taxon>Bacteroidota</taxon>
        <taxon>Bacteroidia</taxon>
        <taxon>Bacteroidales</taxon>
        <taxon>Porphyromonadaceae</taxon>
        <taxon>Porphyromonas</taxon>
    </lineage>
</organism>
<evidence type="ECO:0000256" key="2">
    <source>
        <dbReference type="ARBA" id="ARBA00022434"/>
    </source>
</evidence>
<dbReference type="InterPro" id="IPR041719">
    <property type="entry name" value="Ferritin_prok"/>
</dbReference>
<dbReference type="GO" id="GO:0008198">
    <property type="term" value="F:ferrous iron binding"/>
    <property type="evidence" value="ECO:0007669"/>
    <property type="project" value="TreeGrafter"/>
</dbReference>
<dbReference type="InterPro" id="IPR012347">
    <property type="entry name" value="Ferritin-like"/>
</dbReference>
<feature type="binding site" evidence="7">
    <location>
        <position position="107"/>
    </location>
    <ligand>
        <name>Fe cation</name>
        <dbReference type="ChEBI" id="CHEBI:24875"/>
        <label>1</label>
    </ligand>
</feature>
<evidence type="ECO:0000259" key="9">
    <source>
        <dbReference type="PROSITE" id="PS50905"/>
    </source>
</evidence>
<comment type="subcellular location">
    <subcellularLocation>
        <location evidence="8">Cytoplasm</location>
    </subcellularLocation>
</comment>
<accession>A0A2X4PLB4</accession>
<comment type="catalytic activity">
    <reaction evidence="8">
        <text>4 Fe(2+) + O2 + 6 H2O = 4 iron(III) oxide-hydroxide + 12 H(+)</text>
        <dbReference type="Rhea" id="RHEA:11972"/>
        <dbReference type="ChEBI" id="CHEBI:15377"/>
        <dbReference type="ChEBI" id="CHEBI:15378"/>
        <dbReference type="ChEBI" id="CHEBI:15379"/>
        <dbReference type="ChEBI" id="CHEBI:29033"/>
        <dbReference type="ChEBI" id="CHEBI:78619"/>
        <dbReference type="EC" id="1.16.3.2"/>
    </reaction>
</comment>
<keyword evidence="3 7" id="KW-0479">Metal-binding</keyword>
<dbReference type="GO" id="GO:0008199">
    <property type="term" value="F:ferric iron binding"/>
    <property type="evidence" value="ECO:0007669"/>
    <property type="project" value="InterPro"/>
</dbReference>
<evidence type="ECO:0000313" key="11">
    <source>
        <dbReference type="Proteomes" id="UP000249300"/>
    </source>
</evidence>
<dbReference type="PANTHER" id="PTHR11431">
    <property type="entry name" value="FERRITIN"/>
    <property type="match status" value="1"/>
</dbReference>
<evidence type="ECO:0000256" key="5">
    <source>
        <dbReference type="ARBA" id="ARBA00023004"/>
    </source>
</evidence>
<evidence type="ECO:0000256" key="8">
    <source>
        <dbReference type="RuleBase" id="RU361145"/>
    </source>
</evidence>
<dbReference type="FunFam" id="1.20.1260.10:FF:000001">
    <property type="entry name" value="Non-heme ferritin"/>
    <property type="match status" value="1"/>
</dbReference>
<name>A0A2X4PLB4_9PORP</name>
<dbReference type="GO" id="GO:0005829">
    <property type="term" value="C:cytosol"/>
    <property type="evidence" value="ECO:0007669"/>
    <property type="project" value="TreeGrafter"/>
</dbReference>
<dbReference type="EMBL" id="LS483447">
    <property type="protein sequence ID" value="SQH72238.1"/>
    <property type="molecule type" value="Genomic_DNA"/>
</dbReference>
<comment type="function">
    <text evidence="8">Iron-storage protein.</text>
</comment>
<protein>
    <recommendedName>
        <fullName evidence="8">Ferritin</fullName>
        <ecNumber evidence="8">1.16.3.2</ecNumber>
    </recommendedName>
</protein>
<comment type="function">
    <text evidence="6">May alleviate iron toxicity in the presence of oxygen.</text>
</comment>
<feature type="binding site" evidence="7">
    <location>
        <position position="30"/>
    </location>
    <ligand>
        <name>Fe cation</name>
        <dbReference type="ChEBI" id="CHEBI:24875"/>
        <label>1</label>
    </ligand>
</feature>
<dbReference type="InterPro" id="IPR009078">
    <property type="entry name" value="Ferritin-like_SF"/>
</dbReference>
<dbReference type="Proteomes" id="UP000249300">
    <property type="component" value="Chromosome 1"/>
</dbReference>
<dbReference type="EC" id="1.16.3.2" evidence="8"/>
<sequence>MSVGEKLEEYRLMRISENVCRAINDQINAEMWSSNLYLSMSMHFKNEGYNGFAKWLFAQSREELEHAYEMADYLNKRGGKVEIGAIAEVPVKFGTPLDVFEQVYEHECHVTQLIEGVVRVASEARDMASQDFFWKFIREQVEEEDTAAGIVNDIRLAGGVHLTLIDQALGTRQA</sequence>
<feature type="binding site" evidence="7">
    <location>
        <position position="140"/>
    </location>
    <ligand>
        <name>Fe cation</name>
        <dbReference type="ChEBI" id="CHEBI:24875"/>
        <label>1</label>
    </ligand>
</feature>
<dbReference type="KEGG" id="pcre:NCTC12858_00044"/>
<keyword evidence="8" id="KW-0963">Cytoplasm</keyword>
<evidence type="ECO:0000256" key="6">
    <source>
        <dbReference type="ARBA" id="ARBA00054546"/>
    </source>
</evidence>
<feature type="binding site" evidence="7">
    <location>
        <position position="63"/>
    </location>
    <ligand>
        <name>Fe cation</name>
        <dbReference type="ChEBI" id="CHEBI:24875"/>
        <label>1</label>
    </ligand>
</feature>
<comment type="similarity">
    <text evidence="1 8">Belongs to the ferritin family. Prokaryotic subfamily.</text>
</comment>
<proteinExistence type="inferred from homology"/>
<evidence type="ECO:0000256" key="7">
    <source>
        <dbReference type="PIRSR" id="PIRSR601519-1"/>
    </source>
</evidence>
<dbReference type="InterPro" id="IPR009040">
    <property type="entry name" value="Ferritin-like_diiron"/>
</dbReference>
<evidence type="ECO:0000256" key="4">
    <source>
        <dbReference type="ARBA" id="ARBA00023002"/>
    </source>
</evidence>
<dbReference type="InterPro" id="IPR001519">
    <property type="entry name" value="Ferritin"/>
</dbReference>